<dbReference type="InterPro" id="IPR052579">
    <property type="entry name" value="Zinc_finger_SWIM"/>
</dbReference>
<proteinExistence type="predicted"/>
<reference evidence="2 3" key="1">
    <citation type="submission" date="2018-01" db="EMBL/GenBank/DDBJ databases">
        <title>Draft genome of the strawberry crown rot pathogen Phytophthora cactorum.</title>
        <authorList>
            <person name="Armitage A.D."/>
            <person name="Lysoe E."/>
            <person name="Nellist C.F."/>
            <person name="Harrison R.J."/>
            <person name="Brurberg M.B."/>
        </authorList>
    </citation>
    <scope>NUCLEOTIDE SEQUENCE [LARGE SCALE GENOMIC DNA]</scope>
    <source>
        <strain evidence="2 3">10300</strain>
    </source>
</reference>
<dbReference type="OrthoDB" id="166650at2759"/>
<dbReference type="PANTHER" id="PTHR31569:SF4">
    <property type="entry name" value="SWIM-TYPE DOMAIN-CONTAINING PROTEIN"/>
    <property type="match status" value="1"/>
</dbReference>
<dbReference type="Proteomes" id="UP000251314">
    <property type="component" value="Unassembled WGS sequence"/>
</dbReference>
<feature type="domain" description="ZSWIM1/3 RNaseH-like" evidence="1">
    <location>
        <begin position="9"/>
        <end position="117"/>
    </location>
</feature>
<name>A0A329RTN3_9STRA</name>
<dbReference type="InterPro" id="IPR048324">
    <property type="entry name" value="ZSWIM1-3_RNaseH-like"/>
</dbReference>
<dbReference type="EMBL" id="MJFZ01000550">
    <property type="protein sequence ID" value="RAW27599.1"/>
    <property type="molecule type" value="Genomic_DNA"/>
</dbReference>
<dbReference type="AlphaFoldDB" id="A0A329RTN3"/>
<evidence type="ECO:0000259" key="1">
    <source>
        <dbReference type="Pfam" id="PF21056"/>
    </source>
</evidence>
<protein>
    <recommendedName>
        <fullName evidence="1">ZSWIM1/3 RNaseH-like domain-containing protein</fullName>
    </recommendedName>
</protein>
<dbReference type="VEuPathDB" id="FungiDB:PC110_g15993"/>
<comment type="caution">
    <text evidence="2">The sequence shown here is derived from an EMBL/GenBank/DDBJ whole genome shotgun (WGS) entry which is preliminary data.</text>
</comment>
<keyword evidence="3" id="KW-1185">Reference proteome</keyword>
<gene>
    <name evidence="2" type="ORF">PC110_g15993</name>
</gene>
<dbReference type="PANTHER" id="PTHR31569">
    <property type="entry name" value="SWIM-TYPE DOMAIN-CONTAINING PROTEIN"/>
    <property type="match status" value="1"/>
</dbReference>
<evidence type="ECO:0000313" key="2">
    <source>
        <dbReference type="EMBL" id="RAW27599.1"/>
    </source>
</evidence>
<dbReference type="Pfam" id="PF21056">
    <property type="entry name" value="ZSWIM1-3_RNaseH-like"/>
    <property type="match status" value="1"/>
</dbReference>
<sequence>MLHSLHQLDGSDVLVMQDQMDITSGIVMQTKVQKLMFERWGETLVMDFTHGTNNLGYHLGSLVVTTATSRDFPVVDFICLKEQTETISTILDYFKKTNPPWRDVETVVIDKDLSNGEFSRSALQKQRFCSASFTRYLTGKSPTLTVYESGYKALKQYCKTNKKQSLFAYFDKNWNACNEMWSNFARGKYFTAGNTTTNRIEFNWNQLKMLLGLKTRSDETIAGLLQHQITITQQIISEIGHLHSTSRMPKTVPKSLRAVATRISANILEKVKRE</sequence>
<evidence type="ECO:0000313" key="3">
    <source>
        <dbReference type="Proteomes" id="UP000251314"/>
    </source>
</evidence>
<accession>A0A329RTN3</accession>
<organism evidence="2 3">
    <name type="scientific">Phytophthora cactorum</name>
    <dbReference type="NCBI Taxonomy" id="29920"/>
    <lineage>
        <taxon>Eukaryota</taxon>
        <taxon>Sar</taxon>
        <taxon>Stramenopiles</taxon>
        <taxon>Oomycota</taxon>
        <taxon>Peronosporomycetes</taxon>
        <taxon>Peronosporales</taxon>
        <taxon>Peronosporaceae</taxon>
        <taxon>Phytophthora</taxon>
    </lineage>
</organism>